<evidence type="ECO:0000313" key="2">
    <source>
        <dbReference type="EMBL" id="CAF3718743.1"/>
    </source>
</evidence>
<protein>
    <submittedName>
        <fullName evidence="1">Uncharacterized protein</fullName>
    </submittedName>
</protein>
<dbReference type="InterPro" id="IPR005502">
    <property type="entry name" value="Ribosyl_crysJ1"/>
</dbReference>
<dbReference type="EMBL" id="CAJOBE010001148">
    <property type="protein sequence ID" value="CAF3718743.1"/>
    <property type="molecule type" value="Genomic_DNA"/>
</dbReference>
<organism evidence="1 3">
    <name type="scientific">Rotaria sordida</name>
    <dbReference type="NCBI Taxonomy" id="392033"/>
    <lineage>
        <taxon>Eukaryota</taxon>
        <taxon>Metazoa</taxon>
        <taxon>Spiralia</taxon>
        <taxon>Gnathifera</taxon>
        <taxon>Rotifera</taxon>
        <taxon>Eurotatoria</taxon>
        <taxon>Bdelloidea</taxon>
        <taxon>Philodinida</taxon>
        <taxon>Philodinidae</taxon>
        <taxon>Rotaria</taxon>
    </lineage>
</organism>
<dbReference type="Pfam" id="PF03747">
    <property type="entry name" value="ADP_ribosyl_GH"/>
    <property type="match status" value="1"/>
</dbReference>
<dbReference type="InterPro" id="IPR036705">
    <property type="entry name" value="Ribosyl_crysJ1_sf"/>
</dbReference>
<comment type="caution">
    <text evidence="1">The sequence shown here is derived from an EMBL/GenBank/DDBJ whole genome shotgun (WGS) entry which is preliminary data.</text>
</comment>
<dbReference type="AlphaFoldDB" id="A0A815D191"/>
<accession>A0A815D191</accession>
<name>A0A815D191_9BILA</name>
<reference evidence="1" key="1">
    <citation type="submission" date="2021-02" db="EMBL/GenBank/DDBJ databases">
        <authorList>
            <person name="Nowell W R."/>
        </authorList>
    </citation>
    <scope>NUCLEOTIDE SEQUENCE</scope>
</reference>
<proteinExistence type="predicted"/>
<sequence length="294" mass="33357">MIQIQTRCDGIFMGHAIVSKFDISCHMALQLSESLLELKRFDGPNIMSRYLYLYHTKRYDFGETMKVVYQNLKDKTKNYPGHSSVCREDFLFDQLIIDETVKLTDKKLGGYTAGCGPVHRSFPLALCPWINDDNLFNISKNEATLTHFNPLAGQVAGIVNLICRSLLKNNTWHDAVQSAFLTPSLHTELSDVCYRYSRWSTPSKTTHPAYAPTVLQEALHYVTISNNIAEVIEKVKINRNVYCLPIVGVLSGALWGIPLDMYKDKTNDVQLKTIRDTANKLSQKWISQCESVNA</sequence>
<evidence type="ECO:0000313" key="1">
    <source>
        <dbReference type="EMBL" id="CAF1291438.1"/>
    </source>
</evidence>
<gene>
    <name evidence="2" type="ORF">FNK824_LOCUS10328</name>
    <name evidence="1" type="ORF">SEV965_LOCUS25793</name>
</gene>
<dbReference type="Proteomes" id="UP000663874">
    <property type="component" value="Unassembled WGS sequence"/>
</dbReference>
<dbReference type="Gene3D" id="1.10.4080.10">
    <property type="entry name" value="ADP-ribosylation/Crystallin J1"/>
    <property type="match status" value="1"/>
</dbReference>
<evidence type="ECO:0000313" key="3">
    <source>
        <dbReference type="Proteomes" id="UP000663889"/>
    </source>
</evidence>
<dbReference type="EMBL" id="CAJNOU010002116">
    <property type="protein sequence ID" value="CAF1291438.1"/>
    <property type="molecule type" value="Genomic_DNA"/>
</dbReference>
<dbReference type="Proteomes" id="UP000663889">
    <property type="component" value="Unassembled WGS sequence"/>
</dbReference>
<dbReference type="SUPFAM" id="SSF101478">
    <property type="entry name" value="ADP-ribosylglycohydrolase"/>
    <property type="match status" value="1"/>
</dbReference>